<dbReference type="InterPro" id="IPR013767">
    <property type="entry name" value="PAS_fold"/>
</dbReference>
<dbReference type="Pfam" id="PF15915">
    <property type="entry name" value="BAT"/>
    <property type="match status" value="1"/>
</dbReference>
<evidence type="ECO:0000256" key="1">
    <source>
        <dbReference type="ARBA" id="ARBA00023015"/>
    </source>
</evidence>
<dbReference type="OrthoDB" id="165911at2157"/>
<evidence type="ECO:0000256" key="3">
    <source>
        <dbReference type="SAM" id="MobiDB-lite"/>
    </source>
</evidence>
<dbReference type="NCBIfam" id="TIGR00229">
    <property type="entry name" value="sensory_box"/>
    <property type="match status" value="5"/>
</dbReference>
<dbReference type="SMART" id="SM00091">
    <property type="entry name" value="PAS"/>
    <property type="match status" value="5"/>
</dbReference>
<dbReference type="InterPro" id="IPR000014">
    <property type="entry name" value="PAS"/>
</dbReference>
<dbReference type="PROSITE" id="PS50112">
    <property type="entry name" value="PAS"/>
    <property type="match status" value="3"/>
</dbReference>
<dbReference type="Gene3D" id="3.30.450.20">
    <property type="entry name" value="PAS domain"/>
    <property type="match status" value="5"/>
</dbReference>
<gene>
    <name evidence="6" type="ORF">SAMN04488067_105183</name>
</gene>
<dbReference type="Pfam" id="PF13426">
    <property type="entry name" value="PAS_9"/>
    <property type="match status" value="2"/>
</dbReference>
<proteinExistence type="predicted"/>
<dbReference type="Pfam" id="PF00989">
    <property type="entry name" value="PAS"/>
    <property type="match status" value="1"/>
</dbReference>
<dbReference type="InterPro" id="IPR029016">
    <property type="entry name" value="GAF-like_dom_sf"/>
</dbReference>
<evidence type="ECO:0000256" key="2">
    <source>
        <dbReference type="ARBA" id="ARBA00023163"/>
    </source>
</evidence>
<evidence type="ECO:0000259" key="4">
    <source>
        <dbReference type="PROSITE" id="PS50112"/>
    </source>
</evidence>
<dbReference type="SUPFAM" id="SSF55785">
    <property type="entry name" value="PYP-like sensor domain (PAS domain)"/>
    <property type="match status" value="5"/>
</dbReference>
<keyword evidence="7" id="KW-1185">Reference proteome</keyword>
<dbReference type="InterPro" id="IPR013655">
    <property type="entry name" value="PAS_fold_3"/>
</dbReference>
<feature type="region of interest" description="Disordered" evidence="3">
    <location>
        <begin position="1160"/>
        <end position="1196"/>
    </location>
</feature>
<dbReference type="Pfam" id="PF13185">
    <property type="entry name" value="GAF_2"/>
    <property type="match status" value="1"/>
</dbReference>
<feature type="domain" description="PAC" evidence="5">
    <location>
        <begin position="225"/>
        <end position="275"/>
    </location>
</feature>
<dbReference type="InterPro" id="IPR052155">
    <property type="entry name" value="Biofilm_reg_signaling"/>
</dbReference>
<dbReference type="SUPFAM" id="SSF55781">
    <property type="entry name" value="GAF domain-like"/>
    <property type="match status" value="2"/>
</dbReference>
<dbReference type="InterPro" id="IPR035965">
    <property type="entry name" value="PAS-like_dom_sf"/>
</dbReference>
<dbReference type="InterPro" id="IPR003018">
    <property type="entry name" value="GAF"/>
</dbReference>
<dbReference type="Proteomes" id="UP000324020">
    <property type="component" value="Unassembled WGS sequence"/>
</dbReference>
<keyword evidence="2" id="KW-0804">Transcription</keyword>
<evidence type="ECO:0000313" key="6">
    <source>
        <dbReference type="EMBL" id="SDF55604.1"/>
    </source>
</evidence>
<evidence type="ECO:0000259" key="5">
    <source>
        <dbReference type="PROSITE" id="PS50113"/>
    </source>
</evidence>
<dbReference type="PROSITE" id="PS50113">
    <property type="entry name" value="PAC"/>
    <property type="match status" value="4"/>
</dbReference>
<dbReference type="SMART" id="SM00086">
    <property type="entry name" value="PAC"/>
    <property type="match status" value="5"/>
</dbReference>
<feature type="domain" description="PAS" evidence="4">
    <location>
        <begin position="147"/>
        <end position="191"/>
    </location>
</feature>
<feature type="domain" description="PAC" evidence="5">
    <location>
        <begin position="346"/>
        <end position="396"/>
    </location>
</feature>
<feature type="domain" description="PAC" evidence="5">
    <location>
        <begin position="883"/>
        <end position="934"/>
    </location>
</feature>
<organism evidence="6 7">
    <name type="scientific">Halorubrum xinjiangense</name>
    <dbReference type="NCBI Taxonomy" id="261291"/>
    <lineage>
        <taxon>Archaea</taxon>
        <taxon>Methanobacteriati</taxon>
        <taxon>Methanobacteriota</taxon>
        <taxon>Stenosarchaea group</taxon>
        <taxon>Halobacteria</taxon>
        <taxon>Halobacteriales</taxon>
        <taxon>Haloferacaceae</taxon>
        <taxon>Halorubrum</taxon>
    </lineage>
</organism>
<feature type="domain" description="PAC" evidence="5">
    <location>
        <begin position="596"/>
        <end position="646"/>
    </location>
</feature>
<dbReference type="InterPro" id="IPR001610">
    <property type="entry name" value="PAC"/>
</dbReference>
<name>A0A1G7M1U4_9EURY</name>
<feature type="domain" description="PAS" evidence="4">
    <location>
        <begin position="269"/>
        <end position="355"/>
    </location>
</feature>
<protein>
    <submittedName>
        <fullName evidence="6">PAS domain S-box-containing protein</fullName>
    </submittedName>
</protein>
<dbReference type="InterPro" id="IPR007050">
    <property type="entry name" value="HTH_bacterioopsin"/>
</dbReference>
<dbReference type="Gene3D" id="3.30.450.40">
    <property type="match status" value="2"/>
</dbReference>
<keyword evidence="1" id="KW-0805">Transcription regulation</keyword>
<dbReference type="InterPro" id="IPR013656">
    <property type="entry name" value="PAS_4"/>
</dbReference>
<dbReference type="CDD" id="cd00130">
    <property type="entry name" value="PAS"/>
    <property type="match status" value="5"/>
</dbReference>
<sequence length="1488" mass="165970">MSNVSQQYRIGVVGDAAVGNPLRSVDPDAFSVEVVSLSPSPDTGRLSDIDSVVVQQGLASASWESVIDRLADAVSRPPVVAVTAETGAVETAIRAGATAYIPRSLVSTSPRVAAERLKTIADRKRARERSASNGEMTAPEQRESERRSRDYEQIFDGVNDAIVVFDPENREFADVNESYHQLLGYDDIETIRELGIDGLSVSEEGYTADRGWELIEEAAETGDSVTVEWRGQTRSGEQLWLEATLAPATIGGNSRVLSIQRDITQQKRREREYEQIFNGVNDAIAVHDPKTGELLRVNETLCSITGYDRETLLERGAEGITVAAESFAPDRIPRVIERVADGEDVEPYEQAVETADGERRWLEINPTSAVIDGEERFLAISRDITERRRRQRRLEAERDRRSVLFENTPDPIMAVEFIDGEPYITEVNSAFETDFGVNSEMATDRPIADVVVPDSEREGYEAIRRRVIDGDPVETEVRRESADGIRDFLLRVLPFEVDDRRHAYVWYTDITERKRRERTIEEEREKYSTLVEQSTDGVVVVRDGEYVFVNEQFAAMTGRAESELLGLPFQRVFTEEYRDLVTERYRRRVAGETPPNKYDLEVERPDGTRLTLETSVSRIQHEGAPATLATLRDVTERRQRERAVEQLQAATERLQGAETADAVYEIAVETASDVLDLPMAACWRLDDDRQRLEYVAGTEPAEEMPIGPVSFGPGDHEYRLFERGEATTYDPSQHRDHNPLTAAVLVPLANRGLLAAGHEHRDEYASYFVDIMQVLAGHVAGALERVANSQQLRENQRRLEAIVDRIDETIFLAPAAELTEPEPAPDFVSSGYDQIWGRSLDEIQRTHEEGFFETLHPDDYEDYIAFIERVSDAAARGDADQRYTTEFRIERPDGERRWVRSDFYPTEWEGGPPRVVVVSRDVTQQKERERSLESFHDATAELTTAETVTEAGTVAAEAAAAVFNMPTTAVYHYGSAAGELEPVATGPKAPPASELDPVTAADTAVWEVFVDETIRHVETEAAPVLDIESDETVLLVPLGGNGILAVWRSDKAFDTEAASIVAATLEAALNRLHGERKLADRREELAKQTARAERLESITEVTSRVEAAITTRSSQEGIQEAVCEELVETGPFTAAWVATAEIGTDRLTPRAVVGTTREHVEKALGGDRDRSDPHPARDAWRQSEPRVVTDPAAGGRRSDWRRDLLRAGSGAVCAVPLAYDGITYGVLTVIADETDAFGDRERDILSQLGTSIGYAITAIERRRALESDDTLELEFQGSDTDLPFARLAREFECPVRLERTVRRQNESISVYYALESDPPSNIEERADELLPGTVSVVSRGGGQTVLERRGSSWFGSQIPEYGGVVRHSRATPETVKLIVELPREADTRTIVDRITDSFPAFELTAQRQHRQTDRTPGGIRSRLEERLSERQHEALETGHAMGYFNWPRDSSGEAVADALGITQPTVNKHIRLGERKVFDLLFGDTESG</sequence>
<dbReference type="SMART" id="SM00065">
    <property type="entry name" value="GAF"/>
    <property type="match status" value="2"/>
</dbReference>
<dbReference type="EMBL" id="FNBO01000005">
    <property type="protein sequence ID" value="SDF55604.1"/>
    <property type="molecule type" value="Genomic_DNA"/>
</dbReference>
<reference evidence="6 7" key="1">
    <citation type="submission" date="2016-10" db="EMBL/GenBank/DDBJ databases">
        <authorList>
            <person name="Varghese N."/>
            <person name="Submissions S."/>
        </authorList>
    </citation>
    <scope>NUCLEOTIDE SEQUENCE [LARGE SCALE GENOMIC DNA]</scope>
    <source>
        <strain evidence="6 7">CGMCC 1.3527</strain>
    </source>
</reference>
<dbReference type="InterPro" id="IPR031803">
    <property type="entry name" value="BAT_GAF/HTH-assoc"/>
</dbReference>
<feature type="domain" description="PAS" evidence="4">
    <location>
        <begin position="543"/>
        <end position="592"/>
    </location>
</feature>
<feature type="compositionally biased region" description="Basic and acidic residues" evidence="3">
    <location>
        <begin position="1160"/>
        <end position="1184"/>
    </location>
</feature>
<evidence type="ECO:0000313" key="7">
    <source>
        <dbReference type="Proteomes" id="UP000324020"/>
    </source>
</evidence>
<dbReference type="Pfam" id="PF08447">
    <property type="entry name" value="PAS_3"/>
    <property type="match status" value="1"/>
</dbReference>
<dbReference type="InterPro" id="IPR000700">
    <property type="entry name" value="PAS-assoc_C"/>
</dbReference>
<dbReference type="GO" id="GO:0006355">
    <property type="term" value="P:regulation of DNA-templated transcription"/>
    <property type="evidence" value="ECO:0007669"/>
    <property type="project" value="InterPro"/>
</dbReference>
<feature type="region of interest" description="Disordered" evidence="3">
    <location>
        <begin position="123"/>
        <end position="148"/>
    </location>
</feature>
<dbReference type="PANTHER" id="PTHR44757:SF2">
    <property type="entry name" value="BIOFILM ARCHITECTURE MAINTENANCE PROTEIN MBAA"/>
    <property type="match status" value="1"/>
</dbReference>
<dbReference type="Pfam" id="PF08448">
    <property type="entry name" value="PAS_4"/>
    <property type="match status" value="1"/>
</dbReference>
<dbReference type="RefSeq" id="WP_149798535.1">
    <property type="nucleotide sequence ID" value="NZ_FNBO01000005.1"/>
</dbReference>
<dbReference type="Pfam" id="PF04967">
    <property type="entry name" value="HTH_10"/>
    <property type="match status" value="1"/>
</dbReference>
<accession>A0A1G7M1U4</accession>
<dbReference type="PANTHER" id="PTHR44757">
    <property type="entry name" value="DIGUANYLATE CYCLASE DGCP"/>
    <property type="match status" value="1"/>
</dbReference>